<keyword evidence="4" id="KW-0175">Coiled coil</keyword>
<dbReference type="Proteomes" id="UP000199537">
    <property type="component" value="Unassembled WGS sequence"/>
</dbReference>
<sequence>MAVLSVKKLSELEGAKRIEADFYKPDYFIDFSKGFWRPIKEFLNICQYGISQAMTEEPKGYPIFRMDDIKDCFLLDDEVKYLKISEQVFKQYKLEENDVLFNRVNSEEFVGRTGIFKLKGNYVFASYLIRLRLKPVSEILPDYLNLFLNTKYGKKQIRRFSRRAVNQANVNAEELKNFKICIIPLKIQNQITQLSDEAWSKIELSKSLYSQAEALLLEEVGLKDFKLGYKKTYTAKLSFALSAHRIDAEYFQPSYEEVVELLMKKVKVEKLKNVVSFINHGKQPYYIENGDVPVLIQKHLGSQFMSLYSEIVNMPETPKTDEHFVNKYPEYLIKPFDVLFYSVGAYLGRTNVVLEDFKAVPASFITLIRTKQEICNPVYLALFLNSEIGQLQSSRWKSASAQQYIYPKEIKEFLIPILPLPTQQKIASLVQQSHEARRKAKELLEVAKKAVEIAIEKDEKEALCYISKTAYGEFNE</sequence>
<dbReference type="CDD" id="cd17524">
    <property type="entry name" value="RMtype1_S_EcoUTORF5051P-TRD2-CR2_like"/>
    <property type="match status" value="1"/>
</dbReference>
<reference evidence="7" key="1">
    <citation type="submission" date="2016-10" db="EMBL/GenBank/DDBJ databases">
        <authorList>
            <person name="Varghese N."/>
            <person name="Submissions S."/>
        </authorList>
    </citation>
    <scope>NUCLEOTIDE SEQUENCE [LARGE SCALE GENOMIC DNA]</scope>
    <source>
        <strain evidence="7">DSM 14807</strain>
    </source>
</reference>
<dbReference type="PANTHER" id="PTHR30408:SF12">
    <property type="entry name" value="TYPE I RESTRICTION ENZYME MJAVIII SPECIFICITY SUBUNIT"/>
    <property type="match status" value="1"/>
</dbReference>
<dbReference type="EMBL" id="FPCJ01000001">
    <property type="protein sequence ID" value="SFV36101.1"/>
    <property type="molecule type" value="Genomic_DNA"/>
</dbReference>
<proteinExistence type="inferred from homology"/>
<evidence type="ECO:0000313" key="6">
    <source>
        <dbReference type="EMBL" id="SFV36101.1"/>
    </source>
</evidence>
<name>A0A1I7NN72_9BACT</name>
<dbReference type="GO" id="GO:0003677">
    <property type="term" value="F:DNA binding"/>
    <property type="evidence" value="ECO:0007669"/>
    <property type="project" value="UniProtKB-KW"/>
</dbReference>
<dbReference type="InterPro" id="IPR052021">
    <property type="entry name" value="Type-I_RS_S_subunit"/>
</dbReference>
<evidence type="ECO:0000256" key="4">
    <source>
        <dbReference type="SAM" id="Coils"/>
    </source>
</evidence>
<comment type="similarity">
    <text evidence="1">Belongs to the type-I restriction system S methylase family.</text>
</comment>
<feature type="domain" description="Type I restriction modification DNA specificity" evidence="5">
    <location>
        <begin position="39"/>
        <end position="211"/>
    </location>
</feature>
<dbReference type="PANTHER" id="PTHR30408">
    <property type="entry name" value="TYPE-1 RESTRICTION ENZYME ECOKI SPECIFICITY PROTEIN"/>
    <property type="match status" value="1"/>
</dbReference>
<accession>A0A1I7NN72</accession>
<evidence type="ECO:0000259" key="5">
    <source>
        <dbReference type="Pfam" id="PF01420"/>
    </source>
</evidence>
<evidence type="ECO:0000256" key="2">
    <source>
        <dbReference type="ARBA" id="ARBA00022747"/>
    </source>
</evidence>
<keyword evidence="2" id="KW-0680">Restriction system</keyword>
<dbReference type="AlphaFoldDB" id="A0A1I7NN72"/>
<evidence type="ECO:0000256" key="3">
    <source>
        <dbReference type="ARBA" id="ARBA00023125"/>
    </source>
</evidence>
<dbReference type="SUPFAM" id="SSF116734">
    <property type="entry name" value="DNA methylase specificity domain"/>
    <property type="match status" value="2"/>
</dbReference>
<dbReference type="Pfam" id="PF01420">
    <property type="entry name" value="Methylase_S"/>
    <property type="match status" value="2"/>
</dbReference>
<gene>
    <name evidence="6" type="ORF">SAMN05660895_2413</name>
</gene>
<feature type="domain" description="Type I restriction modification DNA specificity" evidence="5">
    <location>
        <begin position="264"/>
        <end position="432"/>
    </location>
</feature>
<keyword evidence="3" id="KW-0238">DNA-binding</keyword>
<evidence type="ECO:0000256" key="1">
    <source>
        <dbReference type="ARBA" id="ARBA00010923"/>
    </source>
</evidence>
<dbReference type="RefSeq" id="WP_092460810.1">
    <property type="nucleotide sequence ID" value="NZ_FPCJ01000001.1"/>
</dbReference>
<dbReference type="OrthoDB" id="9816225at2"/>
<feature type="coiled-coil region" evidence="4">
    <location>
        <begin position="426"/>
        <end position="461"/>
    </location>
</feature>
<organism evidence="6 7">
    <name type="scientific">Thermoflavifilum thermophilum</name>
    <dbReference type="NCBI Taxonomy" id="1393122"/>
    <lineage>
        <taxon>Bacteria</taxon>
        <taxon>Pseudomonadati</taxon>
        <taxon>Bacteroidota</taxon>
        <taxon>Chitinophagia</taxon>
        <taxon>Chitinophagales</taxon>
        <taxon>Chitinophagaceae</taxon>
        <taxon>Thermoflavifilum</taxon>
    </lineage>
</organism>
<dbReference type="GO" id="GO:0009307">
    <property type="term" value="P:DNA restriction-modification system"/>
    <property type="evidence" value="ECO:0007669"/>
    <property type="project" value="UniProtKB-KW"/>
</dbReference>
<protein>
    <submittedName>
        <fullName evidence="6">Type I restriction enzyme, S subunit</fullName>
    </submittedName>
</protein>
<dbReference type="Gene3D" id="3.90.220.20">
    <property type="entry name" value="DNA methylase specificity domains"/>
    <property type="match status" value="2"/>
</dbReference>
<dbReference type="InterPro" id="IPR000055">
    <property type="entry name" value="Restrct_endonuc_typeI_TRD"/>
</dbReference>
<keyword evidence="7" id="KW-1185">Reference proteome</keyword>
<evidence type="ECO:0000313" key="7">
    <source>
        <dbReference type="Proteomes" id="UP000199537"/>
    </source>
</evidence>
<dbReference type="STRING" id="1393122.SAMN05660895_2413"/>
<dbReference type="InterPro" id="IPR044946">
    <property type="entry name" value="Restrct_endonuc_typeI_TRD_sf"/>
</dbReference>